<proteinExistence type="predicted"/>
<dbReference type="InterPro" id="IPR042095">
    <property type="entry name" value="SUMF_sf"/>
</dbReference>
<evidence type="ECO:0000313" key="2">
    <source>
        <dbReference type="EMBL" id="GAK97377.1"/>
    </source>
</evidence>
<dbReference type="SUPFAM" id="SSF56436">
    <property type="entry name" value="C-type lectin-like"/>
    <property type="match status" value="1"/>
</dbReference>
<evidence type="ECO:0000259" key="1">
    <source>
        <dbReference type="Pfam" id="PF03781"/>
    </source>
</evidence>
<gene>
    <name evidence="2" type="ORF">JCM19294_1423</name>
</gene>
<dbReference type="InterPro" id="IPR016187">
    <property type="entry name" value="CTDL_fold"/>
</dbReference>
<dbReference type="eggNOG" id="COG1262">
    <property type="taxonomic scope" value="Bacteria"/>
</dbReference>
<protein>
    <recommendedName>
        <fullName evidence="1">Sulfatase-modifying factor enzyme-like domain-containing protein</fullName>
    </recommendedName>
</protein>
<dbReference type="EMBL" id="BBML01000005">
    <property type="protein sequence ID" value="GAK97377.1"/>
    <property type="molecule type" value="Genomic_DNA"/>
</dbReference>
<dbReference type="AlphaFoldDB" id="A0A090Q5B8"/>
<feature type="domain" description="Sulfatase-modifying factor enzyme-like" evidence="1">
    <location>
        <begin position="7"/>
        <end position="167"/>
    </location>
</feature>
<keyword evidence="3" id="KW-1185">Reference proteome</keyword>
<reference evidence="2" key="1">
    <citation type="journal article" date="2014" name="Genome Announc.">
        <title>Draft Genome Sequences of Marine Flavobacterium Nonlabens Strains NR17, NR24, NR27, NR32, NR33, and Ara13.</title>
        <authorList>
            <person name="Nakanishi M."/>
            <person name="Meirelles P."/>
            <person name="Suzuki R."/>
            <person name="Takatani N."/>
            <person name="Mino S."/>
            <person name="Suda W."/>
            <person name="Oshima K."/>
            <person name="Hattori M."/>
            <person name="Ohkuma M."/>
            <person name="Hosokawa M."/>
            <person name="Miyashita K."/>
            <person name="Thompson F.L."/>
            <person name="Niwa A."/>
            <person name="Sawabe T."/>
            <person name="Sawabe T."/>
        </authorList>
    </citation>
    <scope>NUCLEOTIDE SEQUENCE [LARGE SCALE GENOMIC DNA]</scope>
    <source>
        <strain evidence="2">JCM 19294</strain>
    </source>
</reference>
<dbReference type="Proteomes" id="UP000029221">
    <property type="component" value="Unassembled WGS sequence"/>
</dbReference>
<accession>A0A090Q5B8</accession>
<comment type="caution">
    <text evidence="2">The sequence shown here is derived from an EMBL/GenBank/DDBJ whole genome shotgun (WGS) entry which is preliminary data.</text>
</comment>
<name>A0A090Q5B8_9FLAO</name>
<dbReference type="Gene3D" id="3.90.1580.10">
    <property type="entry name" value="paralog of FGE (formylglycine-generating enzyme)"/>
    <property type="match status" value="1"/>
</dbReference>
<sequence>MEVDPSTPPGTIQLTDNLYIDKVPVTNLMYNEFLDHLENYWSLKRHEELKNLPSYGVKPDSVFIPWSGNTRLYMAMSHENPFELINNKLNVDNYTSAPWYQWHPVVQINKEQAEMYCKWRTDVVNAVYAIRSKNARKRDRFPSKVTYRLPTVAEMKAAQYKLDREYKLLRYKEQIYGYNGDFHEFKRMQDDDQLFIFELNEYAQTGEYNPLFDYEPNVYQKSEFQNGFRCICEVE</sequence>
<dbReference type="Pfam" id="PF03781">
    <property type="entry name" value="FGE-sulfatase"/>
    <property type="match status" value="1"/>
</dbReference>
<organism evidence="2 3">
    <name type="scientific">Nonlabens tegetincola</name>
    <dbReference type="NCBI Taxonomy" id="323273"/>
    <lineage>
        <taxon>Bacteria</taxon>
        <taxon>Pseudomonadati</taxon>
        <taxon>Bacteroidota</taxon>
        <taxon>Flavobacteriia</taxon>
        <taxon>Flavobacteriales</taxon>
        <taxon>Flavobacteriaceae</taxon>
        <taxon>Nonlabens</taxon>
    </lineage>
</organism>
<dbReference type="InterPro" id="IPR005532">
    <property type="entry name" value="SUMF_dom"/>
</dbReference>
<evidence type="ECO:0000313" key="3">
    <source>
        <dbReference type="Proteomes" id="UP000029221"/>
    </source>
</evidence>